<feature type="domain" description="ARB-07466-like C-terminal" evidence="3">
    <location>
        <begin position="227"/>
        <end position="334"/>
    </location>
</feature>
<dbReference type="Pfam" id="PF26571">
    <property type="entry name" value="VldE"/>
    <property type="match status" value="1"/>
</dbReference>
<protein>
    <recommendedName>
        <fullName evidence="3">ARB-07466-like C-terminal domain-containing protein</fullName>
    </recommendedName>
</protein>
<reference evidence="4 5" key="1">
    <citation type="submission" date="2021-01" db="EMBL/GenBank/DDBJ databases">
        <title>Whole genome shotgun sequence of Asanoa siamensis NBRC 107932.</title>
        <authorList>
            <person name="Komaki H."/>
            <person name="Tamura T."/>
        </authorList>
    </citation>
    <scope>NUCLEOTIDE SEQUENCE [LARGE SCALE GENOMIC DNA]</scope>
    <source>
        <strain evidence="4 5">NBRC 107932</strain>
    </source>
</reference>
<accession>A0ABQ4D2K8</accession>
<sequence>MTAARRRWLATALALVAAATVAVLPSAAAGAPNPTPTPAAPKEKEVPLLGDVLASTGKQYAKAKAVLDKSRQKQLQLDLQLQQAERRIEELRPQVTQFATESYRSGRITAMAAMLNASDPNGFLERATALERINQYNAGRLQELVNAEEQAATAKAAIDAEVATQKAAADSIAKQRSTAEKALNQVGGLALTGGDVVATSPKARQAPRAADGSWPDESCNQEDPTTSGCITPRTLHAYKEVKRVGFNRFVGCYRSGGPYEHPKGRACDWSLRKSGFASASNRDEKMYGNNLAAFLVRNADQLGILYVIWYKKIWFPATGWKSYSGESDHTDHVHMSML</sequence>
<name>A0ABQ4D2K8_9ACTN</name>
<feature type="region of interest" description="Disordered" evidence="1">
    <location>
        <begin position="203"/>
        <end position="225"/>
    </location>
</feature>
<dbReference type="InterPro" id="IPR058593">
    <property type="entry name" value="ARB_07466-like_C"/>
</dbReference>
<dbReference type="Gene3D" id="6.10.250.3150">
    <property type="match status" value="1"/>
</dbReference>
<evidence type="ECO:0000259" key="3">
    <source>
        <dbReference type="Pfam" id="PF26571"/>
    </source>
</evidence>
<organism evidence="4 5">
    <name type="scientific">Asanoa siamensis</name>
    <dbReference type="NCBI Taxonomy" id="926357"/>
    <lineage>
        <taxon>Bacteria</taxon>
        <taxon>Bacillati</taxon>
        <taxon>Actinomycetota</taxon>
        <taxon>Actinomycetes</taxon>
        <taxon>Micromonosporales</taxon>
        <taxon>Micromonosporaceae</taxon>
        <taxon>Asanoa</taxon>
    </lineage>
</organism>
<evidence type="ECO:0000313" key="4">
    <source>
        <dbReference type="EMBL" id="GIF77776.1"/>
    </source>
</evidence>
<dbReference type="InterPro" id="IPR006311">
    <property type="entry name" value="TAT_signal"/>
</dbReference>
<dbReference type="Proteomes" id="UP000604117">
    <property type="component" value="Unassembled WGS sequence"/>
</dbReference>
<keyword evidence="5" id="KW-1185">Reference proteome</keyword>
<evidence type="ECO:0000256" key="1">
    <source>
        <dbReference type="SAM" id="MobiDB-lite"/>
    </source>
</evidence>
<comment type="caution">
    <text evidence="4">The sequence shown here is derived from an EMBL/GenBank/DDBJ whole genome shotgun (WGS) entry which is preliminary data.</text>
</comment>
<dbReference type="RefSeq" id="WP_203718630.1">
    <property type="nucleotide sequence ID" value="NZ_BONE01000103.1"/>
</dbReference>
<dbReference type="EMBL" id="BONE01000103">
    <property type="protein sequence ID" value="GIF77776.1"/>
    <property type="molecule type" value="Genomic_DNA"/>
</dbReference>
<proteinExistence type="predicted"/>
<dbReference type="PROSITE" id="PS51318">
    <property type="entry name" value="TAT"/>
    <property type="match status" value="1"/>
</dbReference>
<gene>
    <name evidence="4" type="ORF">Asi02nite_72940</name>
</gene>
<feature type="signal peptide" evidence="2">
    <location>
        <begin position="1"/>
        <end position="28"/>
    </location>
</feature>
<feature type="chain" id="PRO_5046069189" description="ARB-07466-like C-terminal domain-containing protein" evidence="2">
    <location>
        <begin position="29"/>
        <end position="338"/>
    </location>
</feature>
<evidence type="ECO:0000256" key="2">
    <source>
        <dbReference type="SAM" id="SignalP"/>
    </source>
</evidence>
<keyword evidence="2" id="KW-0732">Signal</keyword>
<evidence type="ECO:0000313" key="5">
    <source>
        <dbReference type="Proteomes" id="UP000604117"/>
    </source>
</evidence>